<proteinExistence type="predicted"/>
<keyword evidence="2" id="KW-1185">Reference proteome</keyword>
<accession>A0ABV7HD33</accession>
<protein>
    <submittedName>
        <fullName evidence="1">Uncharacterized protein</fullName>
    </submittedName>
</protein>
<comment type="caution">
    <text evidence="1">The sequence shown here is derived from an EMBL/GenBank/DDBJ whole genome shotgun (WGS) entry which is preliminary data.</text>
</comment>
<evidence type="ECO:0000313" key="2">
    <source>
        <dbReference type="Proteomes" id="UP001595476"/>
    </source>
</evidence>
<dbReference type="EMBL" id="JBHRSZ010000004">
    <property type="protein sequence ID" value="MFC3151803.1"/>
    <property type="molecule type" value="Genomic_DNA"/>
</dbReference>
<gene>
    <name evidence="1" type="ORF">ACFOEK_12255</name>
</gene>
<sequence length="81" mass="9192">MLDKSQVAGHGLTALIVLGGASMNMQPDHDYKLIRQDINEIKDSVQQLSEGFQGFKEQVNGRINLVNYRLQKVEDYEKISQ</sequence>
<organism evidence="1 2">
    <name type="scientific">Litoribrevibacter euphylliae</name>
    <dbReference type="NCBI Taxonomy" id="1834034"/>
    <lineage>
        <taxon>Bacteria</taxon>
        <taxon>Pseudomonadati</taxon>
        <taxon>Pseudomonadota</taxon>
        <taxon>Gammaproteobacteria</taxon>
        <taxon>Oceanospirillales</taxon>
        <taxon>Oceanospirillaceae</taxon>
        <taxon>Litoribrevibacter</taxon>
    </lineage>
</organism>
<dbReference type="RefSeq" id="WP_386721249.1">
    <property type="nucleotide sequence ID" value="NZ_JBHRSZ010000004.1"/>
</dbReference>
<reference evidence="2" key="1">
    <citation type="journal article" date="2019" name="Int. J. Syst. Evol. Microbiol.">
        <title>The Global Catalogue of Microorganisms (GCM) 10K type strain sequencing project: providing services to taxonomists for standard genome sequencing and annotation.</title>
        <authorList>
            <consortium name="The Broad Institute Genomics Platform"/>
            <consortium name="The Broad Institute Genome Sequencing Center for Infectious Disease"/>
            <person name="Wu L."/>
            <person name="Ma J."/>
        </authorList>
    </citation>
    <scope>NUCLEOTIDE SEQUENCE [LARGE SCALE GENOMIC DNA]</scope>
    <source>
        <strain evidence="2">KCTC 52438</strain>
    </source>
</reference>
<evidence type="ECO:0000313" key="1">
    <source>
        <dbReference type="EMBL" id="MFC3151803.1"/>
    </source>
</evidence>
<dbReference type="Proteomes" id="UP001595476">
    <property type="component" value="Unassembled WGS sequence"/>
</dbReference>
<name>A0ABV7HD33_9GAMM</name>